<gene>
    <name evidence="4" type="ORF">GCM10009118_00280</name>
</gene>
<dbReference type="Pfam" id="PF04397">
    <property type="entry name" value="LytTR"/>
    <property type="match status" value="1"/>
</dbReference>
<dbReference type="Pfam" id="PF00072">
    <property type="entry name" value="Response_reg"/>
    <property type="match status" value="1"/>
</dbReference>
<reference evidence="4 5" key="1">
    <citation type="journal article" date="2019" name="Int. J. Syst. Evol. Microbiol.">
        <title>The Global Catalogue of Microorganisms (GCM) 10K type strain sequencing project: providing services to taxonomists for standard genome sequencing and annotation.</title>
        <authorList>
            <consortium name="The Broad Institute Genomics Platform"/>
            <consortium name="The Broad Institute Genome Sequencing Center for Infectious Disease"/>
            <person name="Wu L."/>
            <person name="Ma J."/>
        </authorList>
    </citation>
    <scope>NUCLEOTIDE SEQUENCE [LARGE SCALE GENOMIC DNA]</scope>
    <source>
        <strain evidence="4 5">JCM 16083</strain>
    </source>
</reference>
<accession>A0ABN1MK44</accession>
<evidence type="ECO:0000313" key="5">
    <source>
        <dbReference type="Proteomes" id="UP001501126"/>
    </source>
</evidence>
<dbReference type="InterPro" id="IPR011006">
    <property type="entry name" value="CheY-like_superfamily"/>
</dbReference>
<dbReference type="Gene3D" id="2.40.50.1020">
    <property type="entry name" value="LytTr DNA-binding domain"/>
    <property type="match status" value="1"/>
</dbReference>
<dbReference type="PANTHER" id="PTHR37299">
    <property type="entry name" value="TRANSCRIPTIONAL REGULATOR-RELATED"/>
    <property type="match status" value="1"/>
</dbReference>
<evidence type="ECO:0000259" key="2">
    <source>
        <dbReference type="PROSITE" id="PS50110"/>
    </source>
</evidence>
<dbReference type="InterPro" id="IPR001789">
    <property type="entry name" value="Sig_transdc_resp-reg_receiver"/>
</dbReference>
<dbReference type="PANTHER" id="PTHR37299:SF1">
    <property type="entry name" value="STAGE 0 SPORULATION PROTEIN A HOMOLOG"/>
    <property type="match status" value="1"/>
</dbReference>
<evidence type="ECO:0000259" key="3">
    <source>
        <dbReference type="PROSITE" id="PS50930"/>
    </source>
</evidence>
<dbReference type="GO" id="GO:0003677">
    <property type="term" value="F:DNA binding"/>
    <property type="evidence" value="ECO:0007669"/>
    <property type="project" value="UniProtKB-KW"/>
</dbReference>
<dbReference type="PROSITE" id="PS50110">
    <property type="entry name" value="RESPONSE_REGULATORY"/>
    <property type="match status" value="1"/>
</dbReference>
<dbReference type="Proteomes" id="UP001501126">
    <property type="component" value="Unassembled WGS sequence"/>
</dbReference>
<evidence type="ECO:0000256" key="1">
    <source>
        <dbReference type="PROSITE-ProRule" id="PRU00169"/>
    </source>
</evidence>
<feature type="domain" description="Response regulatory" evidence="2">
    <location>
        <begin position="2"/>
        <end position="113"/>
    </location>
</feature>
<keyword evidence="4" id="KW-0238">DNA-binding</keyword>
<feature type="domain" description="HTH LytTR-type" evidence="3">
    <location>
        <begin position="125"/>
        <end position="192"/>
    </location>
</feature>
<dbReference type="InterPro" id="IPR007492">
    <property type="entry name" value="LytTR_DNA-bd_dom"/>
</dbReference>
<dbReference type="Gene3D" id="3.40.50.2300">
    <property type="match status" value="1"/>
</dbReference>
<dbReference type="InterPro" id="IPR046947">
    <property type="entry name" value="LytR-like"/>
</dbReference>
<organism evidence="4 5">
    <name type="scientific">Wandonia haliotis</name>
    <dbReference type="NCBI Taxonomy" id="574963"/>
    <lineage>
        <taxon>Bacteria</taxon>
        <taxon>Pseudomonadati</taxon>
        <taxon>Bacteroidota</taxon>
        <taxon>Flavobacteriia</taxon>
        <taxon>Flavobacteriales</taxon>
        <taxon>Crocinitomicaceae</taxon>
        <taxon>Wandonia</taxon>
    </lineage>
</organism>
<dbReference type="EMBL" id="BAAAFH010000001">
    <property type="protein sequence ID" value="GAA0873620.1"/>
    <property type="molecule type" value="Genomic_DNA"/>
</dbReference>
<keyword evidence="1" id="KW-0597">Phosphoprotein</keyword>
<name>A0ABN1MK44_9FLAO</name>
<dbReference type="RefSeq" id="WP_343783830.1">
    <property type="nucleotide sequence ID" value="NZ_BAAAFH010000001.1"/>
</dbReference>
<protein>
    <submittedName>
        <fullName evidence="4">LytTR family DNA-binding domain-containing protein</fullName>
    </submittedName>
</protein>
<comment type="caution">
    <text evidence="4">The sequence shown here is derived from an EMBL/GenBank/DDBJ whole genome shotgun (WGS) entry which is preliminary data.</text>
</comment>
<dbReference type="PROSITE" id="PS50930">
    <property type="entry name" value="HTH_LYTTR"/>
    <property type="match status" value="1"/>
</dbReference>
<sequence length="225" mass="25660">MNCIIVEDQAPAQRVLKKYILDYGNLNLQGVFTDPVEALEYLDNETVDLIFLDIHLPKLSGIDFLEALTNPPAVIFTTAFSDYAVRSYDFDAIDYLVKPFSFERFTRAVEKAKQKQESIDNGKLFFIKTGHEYVQIRSSSVSYICSDMDYTEFHFSDKKLLSSETLTYWEGKLADLGFIRVHKSYLVNSSKITKVSGGQVVVEGDRPIPIGRAYKDSFLAKYVKQ</sequence>
<dbReference type="SMART" id="SM00448">
    <property type="entry name" value="REC"/>
    <property type="match status" value="1"/>
</dbReference>
<proteinExistence type="predicted"/>
<dbReference type="SMART" id="SM00850">
    <property type="entry name" value="LytTR"/>
    <property type="match status" value="1"/>
</dbReference>
<feature type="modified residue" description="4-aspartylphosphate" evidence="1">
    <location>
        <position position="53"/>
    </location>
</feature>
<dbReference type="SUPFAM" id="SSF52172">
    <property type="entry name" value="CheY-like"/>
    <property type="match status" value="1"/>
</dbReference>
<keyword evidence="5" id="KW-1185">Reference proteome</keyword>
<evidence type="ECO:0000313" key="4">
    <source>
        <dbReference type="EMBL" id="GAA0873620.1"/>
    </source>
</evidence>